<dbReference type="PANTHER" id="PTHR47457">
    <property type="entry name" value="OS05G0345500 PROTEIN"/>
    <property type="match status" value="1"/>
</dbReference>
<dbReference type="AlphaFoldDB" id="A2FY38"/>
<dbReference type="VEuPathDB" id="TrichDB:TVAGG3_0645750"/>
<name>A2FY38_TRIV3</name>
<dbReference type="STRING" id="5722.A2FY38"/>
<evidence type="ECO:0000313" key="1">
    <source>
        <dbReference type="EMBL" id="EAX90171.1"/>
    </source>
</evidence>
<dbReference type="KEGG" id="tva:4747852"/>
<dbReference type="InParanoid" id="A2FY38"/>
<reference evidence="1" key="1">
    <citation type="submission" date="2006-10" db="EMBL/GenBank/DDBJ databases">
        <authorList>
            <person name="Amadeo P."/>
            <person name="Zhao Q."/>
            <person name="Wortman J."/>
            <person name="Fraser-Liggett C."/>
            <person name="Carlton J."/>
        </authorList>
    </citation>
    <scope>NUCLEOTIDE SEQUENCE</scope>
    <source>
        <strain evidence="1">G3</strain>
    </source>
</reference>
<dbReference type="PANTHER" id="PTHR47457:SF1">
    <property type="entry name" value="BTB DOMAIN-CONTAINING PROTEIN-RELATED"/>
    <property type="match status" value="1"/>
</dbReference>
<dbReference type="RefSeq" id="XP_001303101.1">
    <property type="nucleotide sequence ID" value="XM_001303100.1"/>
</dbReference>
<gene>
    <name evidence="1" type="ORF">TVAG_375620</name>
</gene>
<dbReference type="Gene3D" id="2.60.120.260">
    <property type="entry name" value="Galactose-binding domain-like"/>
    <property type="match status" value="1"/>
</dbReference>
<dbReference type="Proteomes" id="UP000001542">
    <property type="component" value="Unassembled WGS sequence"/>
</dbReference>
<sequence>MPGKPITLSTQGLNVNRSVKPYDKFTFIVDGEYYTCEHALANFISPKVAAMTILDTTVSSLQLNIQDPDKQFMQIMDLMYGQQIQVDDSNYLFLLSAAMELQNKELLTLATSFDSTPLNPDNAARRLKEKLFLKISASKEADYMAERFPMYDFGYLKQLDTEVLEAILDSPNLQITSETQLLNFVFEATEFNKKHIKLINCVFCEYLPSIDMPKYIKLAEEAGLSGRIWESIKNRLLKEVSVPNVEDAKRFIKFDKQKPSKSIPYTKNAFGGIVKALATETGDHPHSRGDIEISASSTDFGTMANIFENNGTIFGTVNDKDSWIQFDFKNRRIALSAYSIRGLGGVKFHTMRSWKLLGSNNKKEWNEIDAEWDIEALNGKYHAVTFQVRPQSDPFRYLKIVQGGPNWAGSQYYNLALSQIDFFGDIFE</sequence>
<dbReference type="InterPro" id="IPR008979">
    <property type="entry name" value="Galactose-bd-like_sf"/>
</dbReference>
<dbReference type="OrthoDB" id="6097235at2759"/>
<keyword evidence="2" id="KW-1185">Reference proteome</keyword>
<dbReference type="SUPFAM" id="SSF49785">
    <property type="entry name" value="Galactose-binding domain-like"/>
    <property type="match status" value="1"/>
</dbReference>
<evidence type="ECO:0000313" key="2">
    <source>
        <dbReference type="Proteomes" id="UP000001542"/>
    </source>
</evidence>
<dbReference type="VEuPathDB" id="TrichDB:TVAG_375620"/>
<evidence type="ECO:0008006" key="3">
    <source>
        <dbReference type="Google" id="ProtNLM"/>
    </source>
</evidence>
<reference evidence="1" key="2">
    <citation type="journal article" date="2007" name="Science">
        <title>Draft genome sequence of the sexually transmitted pathogen Trichomonas vaginalis.</title>
        <authorList>
            <person name="Carlton J.M."/>
            <person name="Hirt R.P."/>
            <person name="Silva J.C."/>
            <person name="Delcher A.L."/>
            <person name="Schatz M."/>
            <person name="Zhao Q."/>
            <person name="Wortman J.R."/>
            <person name="Bidwell S.L."/>
            <person name="Alsmark U.C.M."/>
            <person name="Besteiro S."/>
            <person name="Sicheritz-Ponten T."/>
            <person name="Noel C.J."/>
            <person name="Dacks J.B."/>
            <person name="Foster P.G."/>
            <person name="Simillion C."/>
            <person name="Van de Peer Y."/>
            <person name="Miranda-Saavedra D."/>
            <person name="Barton G.J."/>
            <person name="Westrop G.D."/>
            <person name="Mueller S."/>
            <person name="Dessi D."/>
            <person name="Fiori P.L."/>
            <person name="Ren Q."/>
            <person name="Paulsen I."/>
            <person name="Zhang H."/>
            <person name="Bastida-Corcuera F.D."/>
            <person name="Simoes-Barbosa A."/>
            <person name="Brown M.T."/>
            <person name="Hayes R.D."/>
            <person name="Mukherjee M."/>
            <person name="Okumura C.Y."/>
            <person name="Schneider R."/>
            <person name="Smith A.J."/>
            <person name="Vanacova S."/>
            <person name="Villalvazo M."/>
            <person name="Haas B.J."/>
            <person name="Pertea M."/>
            <person name="Feldblyum T.V."/>
            <person name="Utterback T.R."/>
            <person name="Shu C.L."/>
            <person name="Osoegawa K."/>
            <person name="de Jong P.J."/>
            <person name="Hrdy I."/>
            <person name="Horvathova L."/>
            <person name="Zubacova Z."/>
            <person name="Dolezal P."/>
            <person name="Malik S.B."/>
            <person name="Logsdon J.M. Jr."/>
            <person name="Henze K."/>
            <person name="Gupta A."/>
            <person name="Wang C.C."/>
            <person name="Dunne R.L."/>
            <person name="Upcroft J.A."/>
            <person name="Upcroft P."/>
            <person name="White O."/>
            <person name="Salzberg S.L."/>
            <person name="Tang P."/>
            <person name="Chiu C.-H."/>
            <person name="Lee Y.-S."/>
            <person name="Embley T.M."/>
            <person name="Coombs G.H."/>
            <person name="Mottram J.C."/>
            <person name="Tachezy J."/>
            <person name="Fraser-Liggett C.M."/>
            <person name="Johnson P.J."/>
        </authorList>
    </citation>
    <scope>NUCLEOTIDE SEQUENCE [LARGE SCALE GENOMIC DNA]</scope>
    <source>
        <strain evidence="1">G3</strain>
    </source>
</reference>
<dbReference type="EMBL" id="DS114130">
    <property type="protein sequence ID" value="EAX90171.1"/>
    <property type="molecule type" value="Genomic_DNA"/>
</dbReference>
<protein>
    <recommendedName>
        <fullName evidence="3">F5/8 type C domain containing protein</fullName>
    </recommendedName>
</protein>
<organism evidence="1 2">
    <name type="scientific">Trichomonas vaginalis (strain ATCC PRA-98 / G3)</name>
    <dbReference type="NCBI Taxonomy" id="412133"/>
    <lineage>
        <taxon>Eukaryota</taxon>
        <taxon>Metamonada</taxon>
        <taxon>Parabasalia</taxon>
        <taxon>Trichomonadida</taxon>
        <taxon>Trichomonadidae</taxon>
        <taxon>Trichomonas</taxon>
    </lineage>
</organism>
<proteinExistence type="predicted"/>
<accession>A2FY38</accession>